<dbReference type="SMART" id="SM00448">
    <property type="entry name" value="REC"/>
    <property type="match status" value="1"/>
</dbReference>
<dbReference type="RefSeq" id="WP_055223997.1">
    <property type="nucleotide sequence ID" value="NZ_BLYL01000002.1"/>
</dbReference>
<dbReference type="InterPro" id="IPR036097">
    <property type="entry name" value="HisK_dim/P_sf"/>
</dbReference>
<reference evidence="12" key="1">
    <citation type="submission" date="2020-06" db="EMBL/GenBank/DDBJ databases">
        <title>Characterization of fructooligosaccharide metabolism and fructooligosaccharide-degrading enzymes in human commensal butyrate producers.</title>
        <authorList>
            <person name="Tanno H."/>
            <person name="Fujii T."/>
            <person name="Hirano K."/>
            <person name="Maeno S."/>
            <person name="Tonozuka T."/>
            <person name="Sakamoto M."/>
            <person name="Ohkuma M."/>
            <person name="Tochio T."/>
            <person name="Endo A."/>
        </authorList>
    </citation>
    <scope>NUCLEOTIDE SEQUENCE</scope>
    <source>
        <strain evidence="12">JCM 31265</strain>
    </source>
</reference>
<evidence type="ECO:0000256" key="7">
    <source>
        <dbReference type="ARBA" id="ARBA00023012"/>
    </source>
</evidence>
<dbReference type="SUPFAM" id="SSF55874">
    <property type="entry name" value="ATPase domain of HSP90 chaperone/DNA topoisomerase II/histidine kinase"/>
    <property type="match status" value="1"/>
</dbReference>
<gene>
    <name evidence="12" type="ORF">COEU31_06760</name>
</gene>
<evidence type="ECO:0000256" key="9">
    <source>
        <dbReference type="PROSITE-ProRule" id="PRU00169"/>
    </source>
</evidence>
<dbReference type="SUPFAM" id="SSF52172">
    <property type="entry name" value="CheY-like"/>
    <property type="match status" value="1"/>
</dbReference>
<keyword evidence="5" id="KW-0808">Transferase</keyword>
<comment type="caution">
    <text evidence="12">The sequence shown here is derived from an EMBL/GenBank/DDBJ whole genome shotgun (WGS) entry which is preliminary data.</text>
</comment>
<dbReference type="InterPro" id="IPR036890">
    <property type="entry name" value="HATPase_C_sf"/>
</dbReference>
<dbReference type="Pfam" id="PF02518">
    <property type="entry name" value="HATPase_c"/>
    <property type="match status" value="1"/>
</dbReference>
<dbReference type="Proteomes" id="UP000660047">
    <property type="component" value="Unassembled WGS sequence"/>
</dbReference>
<accession>A0AAI9K188</accession>
<dbReference type="SMART" id="SM00388">
    <property type="entry name" value="HisKA"/>
    <property type="match status" value="1"/>
</dbReference>
<dbReference type="SMART" id="SM00387">
    <property type="entry name" value="HATPase_c"/>
    <property type="match status" value="1"/>
</dbReference>
<keyword evidence="4 9" id="KW-0597">Phosphoprotein</keyword>
<evidence type="ECO:0000256" key="5">
    <source>
        <dbReference type="ARBA" id="ARBA00022679"/>
    </source>
</evidence>
<evidence type="ECO:0000256" key="6">
    <source>
        <dbReference type="ARBA" id="ARBA00022777"/>
    </source>
</evidence>
<proteinExistence type="predicted"/>
<dbReference type="InterPro" id="IPR005467">
    <property type="entry name" value="His_kinase_dom"/>
</dbReference>
<dbReference type="Gene3D" id="3.30.450.40">
    <property type="match status" value="1"/>
</dbReference>
<dbReference type="EMBL" id="BLYL01000002">
    <property type="protein sequence ID" value="GFO93630.1"/>
    <property type="molecule type" value="Genomic_DNA"/>
</dbReference>
<dbReference type="PROSITE" id="PS50110">
    <property type="entry name" value="RESPONSE_REGULATORY"/>
    <property type="match status" value="1"/>
</dbReference>
<dbReference type="PRINTS" id="PR00344">
    <property type="entry name" value="BCTRLSENSOR"/>
</dbReference>
<keyword evidence="6" id="KW-0418">Kinase</keyword>
<keyword evidence="7" id="KW-0902">Two-component regulatory system</keyword>
<dbReference type="InterPro" id="IPR001789">
    <property type="entry name" value="Sig_transdc_resp-reg_receiver"/>
</dbReference>
<dbReference type="Gene3D" id="1.10.287.130">
    <property type="match status" value="1"/>
</dbReference>
<feature type="domain" description="Response regulatory" evidence="11">
    <location>
        <begin position="737"/>
        <end position="858"/>
    </location>
</feature>
<feature type="domain" description="Histidine kinase" evidence="10">
    <location>
        <begin position="488"/>
        <end position="712"/>
    </location>
</feature>
<evidence type="ECO:0000256" key="3">
    <source>
        <dbReference type="ARBA" id="ARBA00018672"/>
    </source>
</evidence>
<dbReference type="SUPFAM" id="SSF55781">
    <property type="entry name" value="GAF domain-like"/>
    <property type="match status" value="1"/>
</dbReference>
<dbReference type="InterPro" id="IPR029016">
    <property type="entry name" value="GAF-like_dom_sf"/>
</dbReference>
<dbReference type="GO" id="GO:0000155">
    <property type="term" value="F:phosphorelay sensor kinase activity"/>
    <property type="evidence" value="ECO:0007669"/>
    <property type="project" value="InterPro"/>
</dbReference>
<dbReference type="Gene3D" id="3.40.50.2300">
    <property type="match status" value="1"/>
</dbReference>
<evidence type="ECO:0000256" key="8">
    <source>
        <dbReference type="ARBA" id="ARBA00024867"/>
    </source>
</evidence>
<dbReference type="InterPro" id="IPR003594">
    <property type="entry name" value="HATPase_dom"/>
</dbReference>
<sequence>MDNFVILQQMVAIDRAQNRFELRASIQTLLRIIGSCTSSERVYIFDWDETDNVFRNSYEWCGDNVQPWIDNLQSVDSADMPYWLEAFERGDSMIIDNVEDVKDLMPSEYQLLVMQDIHSEIAFPIFYKDQLKGFIGVDNPHIDSSESFISLLGVVGGHLGNVRETLRMTELLEQRNNSLEKSLSDLNRERTFMSVLCTDYISVYCVDLQNDSLEPLKLDPAANAAHIHDIKAGKTFCYSELIGQYYEKYVIKESAPDFTEILSAEHIQNHLATHPKLSYRYRVTPNAAGQENFEAEIFPFSAASSSRVLIGFKQIDELVSFEQNSRRQLQEALDEANLNNEIISAISKIYFSIYRIDLTQDMYEEVSSDNKVHRLTGRMGRASSKMKELCHRFVVPEYQDKILDFFDLSTIAERLHTDETIAMDYLANDGNWHSARFIVKKRDALGNVTNILYVTRLISEQKRREQSWMLLAEEANKANEAKSEFLSKMAHDIRTPLNAVMGFADIAKRSLGDPSKIDDCLGKLRTSGAYIEQLVSNILDITNLENGRQQLKPCETSVSELCHTLNMVFDQALMNDGLNITFNCHDIYHDCILADGLKLKQIYSNLLSNSIKFTPGHGDVGFELYEETIPGSDKIRLVARISDTGIGIKPEYQASMFNKFSRETDTRISKVRGSGLGLAIVKELVDLMQGTITVQSNPGGGTIIEVSIDVPYIIKDDLWSGQSGDSSDAESLCVGMHLLVAEDNELNYEVVSELLGMNGISCERAEDGSVCVDMFSTSAAGTYDGILMDLQMPVMDGISASYAIRKLEHPDAQNIPIIAITANTFAKDLERCRLAGMNEHLSKPLNIRQLISILSKFKK</sequence>
<organism evidence="12 13">
    <name type="scientific">Coprococcus eutactus</name>
    <dbReference type="NCBI Taxonomy" id="33043"/>
    <lineage>
        <taxon>Bacteria</taxon>
        <taxon>Bacillati</taxon>
        <taxon>Bacillota</taxon>
        <taxon>Clostridia</taxon>
        <taxon>Lachnospirales</taxon>
        <taxon>Lachnospiraceae</taxon>
        <taxon>Coprococcus</taxon>
    </lineage>
</organism>
<dbReference type="CDD" id="cd17546">
    <property type="entry name" value="REC_hyHK_CKI1_RcsC-like"/>
    <property type="match status" value="1"/>
</dbReference>
<dbReference type="PANTHER" id="PTHR45339:SF1">
    <property type="entry name" value="HYBRID SIGNAL TRANSDUCTION HISTIDINE KINASE J"/>
    <property type="match status" value="1"/>
</dbReference>
<evidence type="ECO:0000256" key="4">
    <source>
        <dbReference type="ARBA" id="ARBA00022553"/>
    </source>
</evidence>
<dbReference type="Pfam" id="PF00512">
    <property type="entry name" value="HisKA"/>
    <property type="match status" value="1"/>
</dbReference>
<dbReference type="PANTHER" id="PTHR45339">
    <property type="entry name" value="HYBRID SIGNAL TRANSDUCTION HISTIDINE KINASE J"/>
    <property type="match status" value="1"/>
</dbReference>
<feature type="modified residue" description="4-aspartylphosphate" evidence="9">
    <location>
        <position position="789"/>
    </location>
</feature>
<evidence type="ECO:0000313" key="12">
    <source>
        <dbReference type="EMBL" id="GFO93630.1"/>
    </source>
</evidence>
<comment type="function">
    <text evidence="8">May play the central regulatory role in sporulation. It may be an element of the effector pathway responsible for the activation of sporulation genes in response to nutritional stress. Spo0A may act in concert with spo0H (a sigma factor) to control the expression of some genes that are critical to the sporulation process.</text>
</comment>
<dbReference type="AlphaFoldDB" id="A0AAI9K188"/>
<dbReference type="InterPro" id="IPR004358">
    <property type="entry name" value="Sig_transdc_His_kin-like_C"/>
</dbReference>
<name>A0AAI9K188_9FIRM</name>
<dbReference type="Pfam" id="PF00072">
    <property type="entry name" value="Response_reg"/>
    <property type="match status" value="1"/>
</dbReference>
<dbReference type="PROSITE" id="PS50109">
    <property type="entry name" value="HIS_KIN"/>
    <property type="match status" value="1"/>
</dbReference>
<evidence type="ECO:0000256" key="1">
    <source>
        <dbReference type="ARBA" id="ARBA00000085"/>
    </source>
</evidence>
<dbReference type="InterPro" id="IPR003018">
    <property type="entry name" value="GAF"/>
</dbReference>
<dbReference type="SUPFAM" id="SSF47384">
    <property type="entry name" value="Homodimeric domain of signal transducing histidine kinase"/>
    <property type="match status" value="1"/>
</dbReference>
<dbReference type="InterPro" id="IPR011006">
    <property type="entry name" value="CheY-like_superfamily"/>
</dbReference>
<dbReference type="InterPro" id="IPR003661">
    <property type="entry name" value="HisK_dim/P_dom"/>
</dbReference>
<evidence type="ECO:0000259" key="11">
    <source>
        <dbReference type="PROSITE" id="PS50110"/>
    </source>
</evidence>
<dbReference type="Gene3D" id="3.30.565.10">
    <property type="entry name" value="Histidine kinase-like ATPase, C-terminal domain"/>
    <property type="match status" value="1"/>
</dbReference>
<evidence type="ECO:0000256" key="2">
    <source>
        <dbReference type="ARBA" id="ARBA00012438"/>
    </source>
</evidence>
<evidence type="ECO:0000259" key="10">
    <source>
        <dbReference type="PROSITE" id="PS50109"/>
    </source>
</evidence>
<comment type="catalytic activity">
    <reaction evidence="1">
        <text>ATP + protein L-histidine = ADP + protein N-phospho-L-histidine.</text>
        <dbReference type="EC" id="2.7.13.3"/>
    </reaction>
</comment>
<protein>
    <recommendedName>
        <fullName evidence="3">Stage 0 sporulation protein A homolog</fullName>
        <ecNumber evidence="2">2.7.13.3</ecNumber>
    </recommendedName>
</protein>
<evidence type="ECO:0000313" key="13">
    <source>
        <dbReference type="Proteomes" id="UP000660047"/>
    </source>
</evidence>
<dbReference type="SMART" id="SM00065">
    <property type="entry name" value="GAF"/>
    <property type="match status" value="1"/>
</dbReference>
<dbReference type="CDD" id="cd00082">
    <property type="entry name" value="HisKA"/>
    <property type="match status" value="1"/>
</dbReference>
<dbReference type="EC" id="2.7.13.3" evidence="2"/>